<protein>
    <submittedName>
        <fullName evidence="2">Uncharacterized protein</fullName>
    </submittedName>
</protein>
<evidence type="ECO:0000313" key="1">
    <source>
        <dbReference type="EMBL" id="OPH39152.1"/>
    </source>
</evidence>
<evidence type="ECO:0000313" key="4">
    <source>
        <dbReference type="Proteomes" id="UP000254618"/>
    </source>
</evidence>
<dbReference type="RefSeq" id="WP_079325013.1">
    <property type="nucleotide sequence ID" value="NZ_MXAP01000045.1"/>
</dbReference>
<name>A0A378QRN0_9GAMM</name>
<sequence>MNKESELKNNGSIESLSGIFAHYIKEPLTDDGIDDAIGEALFEKHFKSCPTYETMDWETFKNIQWQSEIDDNGKLIIKRVENDTNL</sequence>
<proteinExistence type="predicted"/>
<dbReference type="Proteomes" id="UP000190777">
    <property type="component" value="Unassembled WGS sequence"/>
</dbReference>
<dbReference type="Proteomes" id="UP000254618">
    <property type="component" value="Unassembled WGS sequence"/>
</dbReference>
<dbReference type="EMBL" id="UGQF01000001">
    <property type="protein sequence ID" value="STZ03448.1"/>
    <property type="molecule type" value="Genomic_DNA"/>
</dbReference>
<dbReference type="EMBL" id="MXAP01000045">
    <property type="protein sequence ID" value="OPH39152.1"/>
    <property type="molecule type" value="Genomic_DNA"/>
</dbReference>
<reference evidence="1 3" key="1">
    <citation type="submission" date="2017-03" db="EMBL/GenBank/DDBJ databases">
        <title>Draft genome sequence of Moraxella equi CCUG 4950T type strain.</title>
        <authorList>
            <person name="Salva-Serra F."/>
            <person name="Engstrom-Jakobsson H."/>
            <person name="Thorell K."/>
            <person name="Jaen-Luchoro D."/>
            <person name="Gonzales-Siles L."/>
            <person name="Karlsson R."/>
            <person name="Yazdan S."/>
            <person name="Boulund F."/>
            <person name="Johnning A."/>
            <person name="Engstrand L."/>
            <person name="Kristiansson E."/>
            <person name="Moore E."/>
        </authorList>
    </citation>
    <scope>NUCLEOTIDE SEQUENCE [LARGE SCALE GENOMIC DNA]</scope>
    <source>
        <strain evidence="1 3">CCUG 4950</strain>
    </source>
</reference>
<evidence type="ECO:0000313" key="3">
    <source>
        <dbReference type="Proteomes" id="UP000190777"/>
    </source>
</evidence>
<keyword evidence="3" id="KW-1185">Reference proteome</keyword>
<organism evidence="2 4">
    <name type="scientific">Moraxella equi</name>
    <dbReference type="NCBI Taxonomy" id="60442"/>
    <lineage>
        <taxon>Bacteria</taxon>
        <taxon>Pseudomonadati</taxon>
        <taxon>Pseudomonadota</taxon>
        <taxon>Gammaproteobacteria</taxon>
        <taxon>Moraxellales</taxon>
        <taxon>Moraxellaceae</taxon>
        <taxon>Moraxella</taxon>
    </lineage>
</organism>
<accession>A0A378QRN0</accession>
<evidence type="ECO:0000313" key="2">
    <source>
        <dbReference type="EMBL" id="STZ03448.1"/>
    </source>
</evidence>
<gene>
    <name evidence="1" type="ORF">B5J93_04610</name>
    <name evidence="2" type="ORF">NCTC11012_01696</name>
</gene>
<dbReference type="AlphaFoldDB" id="A0A378QRN0"/>
<reference evidence="2 4" key="2">
    <citation type="submission" date="2018-06" db="EMBL/GenBank/DDBJ databases">
        <authorList>
            <consortium name="Pathogen Informatics"/>
            <person name="Doyle S."/>
        </authorList>
    </citation>
    <scope>NUCLEOTIDE SEQUENCE [LARGE SCALE GENOMIC DNA]</scope>
    <source>
        <strain evidence="2 4">NCTC11012</strain>
    </source>
</reference>